<dbReference type="InParanoid" id="G0R448"/>
<dbReference type="GO" id="GO:0003723">
    <property type="term" value="F:RNA binding"/>
    <property type="evidence" value="ECO:0007669"/>
    <property type="project" value="UniProtKB-UniRule"/>
</dbReference>
<dbReference type="RefSeq" id="XP_004025220.1">
    <property type="nucleotide sequence ID" value="XM_004025171.1"/>
</dbReference>
<protein>
    <recommendedName>
        <fullName evidence="3">RRM domain-containing protein</fullName>
    </recommendedName>
</protein>
<dbReference type="CDD" id="cd00590">
    <property type="entry name" value="RRM_SF"/>
    <property type="match status" value="1"/>
</dbReference>
<evidence type="ECO:0000313" key="5">
    <source>
        <dbReference type="Proteomes" id="UP000008983"/>
    </source>
</evidence>
<dbReference type="AlphaFoldDB" id="G0R448"/>
<keyword evidence="5" id="KW-1185">Reference proteome</keyword>
<evidence type="ECO:0000259" key="3">
    <source>
        <dbReference type="PROSITE" id="PS50102"/>
    </source>
</evidence>
<dbReference type="OMA" id="GRICDLQ"/>
<reference evidence="4 5" key="1">
    <citation type="submission" date="2011-07" db="EMBL/GenBank/DDBJ databases">
        <authorList>
            <person name="Coyne R."/>
            <person name="Brami D."/>
            <person name="Johnson J."/>
            <person name="Hostetler J."/>
            <person name="Hannick L."/>
            <person name="Clark T."/>
            <person name="Cassidy-Hanley D."/>
            <person name="Inman J."/>
        </authorList>
    </citation>
    <scope>NUCLEOTIDE SEQUENCE [LARGE SCALE GENOMIC DNA]</scope>
    <source>
        <strain evidence="4 5">G5</strain>
    </source>
</reference>
<dbReference type="STRING" id="857967.G0R448"/>
<dbReference type="PANTHER" id="PTHR48038:SF2">
    <property type="entry name" value="OS02G0536400 PROTEIN"/>
    <property type="match status" value="1"/>
</dbReference>
<dbReference type="GeneID" id="14903840"/>
<dbReference type="eggNOG" id="ENOG502SDHA">
    <property type="taxonomic scope" value="Eukaryota"/>
</dbReference>
<dbReference type="OrthoDB" id="6033at2759"/>
<dbReference type="SMART" id="SM00360">
    <property type="entry name" value="RRM"/>
    <property type="match status" value="1"/>
</dbReference>
<dbReference type="InterPro" id="IPR035979">
    <property type="entry name" value="RBD_domain_sf"/>
</dbReference>
<gene>
    <name evidence="4" type="ORF">IMG5_189690</name>
</gene>
<dbReference type="Gene3D" id="3.30.70.330">
    <property type="match status" value="1"/>
</dbReference>
<feature type="region of interest" description="Disordered" evidence="2">
    <location>
        <begin position="72"/>
        <end position="152"/>
    </location>
</feature>
<dbReference type="EMBL" id="GL984325">
    <property type="protein sequence ID" value="EGR27768.1"/>
    <property type="molecule type" value="Genomic_DNA"/>
</dbReference>
<dbReference type="PROSITE" id="PS50102">
    <property type="entry name" value="RRM"/>
    <property type="match status" value="1"/>
</dbReference>
<feature type="compositionally biased region" description="Basic and acidic residues" evidence="2">
    <location>
        <begin position="107"/>
        <end position="136"/>
    </location>
</feature>
<organism evidence="4 5">
    <name type="scientific">Ichthyophthirius multifiliis</name>
    <name type="common">White spot disease agent</name>
    <name type="synonym">Ich</name>
    <dbReference type="NCBI Taxonomy" id="5932"/>
    <lineage>
        <taxon>Eukaryota</taxon>
        <taxon>Sar</taxon>
        <taxon>Alveolata</taxon>
        <taxon>Ciliophora</taxon>
        <taxon>Intramacronucleata</taxon>
        <taxon>Oligohymenophorea</taxon>
        <taxon>Hymenostomatida</taxon>
        <taxon>Ophryoglenina</taxon>
        <taxon>Ichthyophthirius</taxon>
    </lineage>
</organism>
<dbReference type="PANTHER" id="PTHR48038">
    <property type="entry name" value="RIBONUCLEOPROTEIN RB97D"/>
    <property type="match status" value="1"/>
</dbReference>
<keyword evidence="1" id="KW-0694">RNA-binding</keyword>
<evidence type="ECO:0000313" key="4">
    <source>
        <dbReference type="EMBL" id="EGR27768.1"/>
    </source>
</evidence>
<feature type="domain" description="RRM" evidence="3">
    <location>
        <begin position="1"/>
        <end position="70"/>
    </location>
</feature>
<dbReference type="Pfam" id="PF00076">
    <property type="entry name" value="RRM_1"/>
    <property type="match status" value="1"/>
</dbReference>
<evidence type="ECO:0000256" key="1">
    <source>
        <dbReference type="PROSITE-ProRule" id="PRU00176"/>
    </source>
</evidence>
<dbReference type="Proteomes" id="UP000008983">
    <property type="component" value="Unassembled WGS sequence"/>
</dbReference>
<dbReference type="InterPro" id="IPR000504">
    <property type="entry name" value="RRM_dom"/>
</dbReference>
<name>G0R448_ICHMU</name>
<evidence type="ECO:0000256" key="2">
    <source>
        <dbReference type="SAM" id="MobiDB-lite"/>
    </source>
</evidence>
<sequence length="152" mass="17953">MSLFIGNISRNVDQKTIENVFNSYGPCKIEFRHRYAFVQYAKDKDGEAAKNDLNNKEFGGLKLNVEWSKKSGRFDENHSVNKSRRSNSWKQRRDSPMYRRSASLSIHSDDCPRDKILKLKLKEQKQNKQSKKDKDSKKHSKKDNHRNDDNYI</sequence>
<dbReference type="InterPro" id="IPR012677">
    <property type="entry name" value="Nucleotide-bd_a/b_plait_sf"/>
</dbReference>
<proteinExistence type="predicted"/>
<dbReference type="SUPFAM" id="SSF54928">
    <property type="entry name" value="RNA-binding domain, RBD"/>
    <property type="match status" value="1"/>
</dbReference>
<accession>G0R448</accession>